<protein>
    <recommendedName>
        <fullName evidence="2">Type IV pilus biogenesis protein PilN</fullName>
    </recommendedName>
</protein>
<dbReference type="AlphaFoldDB" id="A0A6J4M9H4"/>
<gene>
    <name evidence="1" type="ORF">AVDCRST_MAG68-3843</name>
</gene>
<proteinExistence type="predicted"/>
<evidence type="ECO:0000313" key="1">
    <source>
        <dbReference type="EMBL" id="CAA9353608.1"/>
    </source>
</evidence>
<organism evidence="1">
    <name type="scientific">uncultured Gemmatimonadota bacterium</name>
    <dbReference type="NCBI Taxonomy" id="203437"/>
    <lineage>
        <taxon>Bacteria</taxon>
        <taxon>Pseudomonadati</taxon>
        <taxon>Gemmatimonadota</taxon>
        <taxon>environmental samples</taxon>
    </lineage>
</organism>
<evidence type="ECO:0008006" key="2">
    <source>
        <dbReference type="Google" id="ProtNLM"/>
    </source>
</evidence>
<name>A0A6J4M9H4_9BACT</name>
<dbReference type="EMBL" id="CADCTW010000179">
    <property type="protein sequence ID" value="CAA9353608.1"/>
    <property type="molecule type" value="Genomic_DNA"/>
</dbReference>
<reference evidence="1" key="1">
    <citation type="submission" date="2020-02" db="EMBL/GenBank/DDBJ databases">
        <authorList>
            <person name="Meier V. D."/>
        </authorList>
    </citation>
    <scope>NUCLEOTIDE SEQUENCE</scope>
    <source>
        <strain evidence="1">AVDCRST_MAG68</strain>
    </source>
</reference>
<accession>A0A6J4M9H4</accession>
<sequence length="193" mass="20559">MIHIDLRIEGAERTDQPATPRAATRDPLLIAVLLAALAAFGSVRVADARLAAREARVEEETATATRNAARLSGSLERVAALTREQARLAATVSAIRALDPDRFAWVRLMDRVGSAVPENVWVDGMEMTSRDSAGFRVTGYAPSVELAAAFRRRLATGVRSAELGGTTSTRIASFPVVRYELTGTMGGAAEPAP</sequence>